<comment type="caution">
    <text evidence="2">The sequence shown here is derived from an EMBL/GenBank/DDBJ whole genome shotgun (WGS) entry which is preliminary data.</text>
</comment>
<feature type="transmembrane region" description="Helical" evidence="1">
    <location>
        <begin position="41"/>
        <end position="61"/>
    </location>
</feature>
<gene>
    <name evidence="2" type="ORF">IPP15_17155</name>
</gene>
<feature type="transmembrane region" description="Helical" evidence="1">
    <location>
        <begin position="7"/>
        <end position="29"/>
    </location>
</feature>
<name>A0A9D7XP33_9BACT</name>
<evidence type="ECO:0000313" key="3">
    <source>
        <dbReference type="Proteomes" id="UP000808337"/>
    </source>
</evidence>
<dbReference type="EMBL" id="JADKGY010000029">
    <property type="protein sequence ID" value="MBK9984069.1"/>
    <property type="molecule type" value="Genomic_DNA"/>
</dbReference>
<protein>
    <submittedName>
        <fullName evidence="2">Uncharacterized protein</fullName>
    </submittedName>
</protein>
<reference evidence="2 3" key="1">
    <citation type="submission" date="2020-10" db="EMBL/GenBank/DDBJ databases">
        <title>Connecting structure to function with the recovery of over 1000 high-quality activated sludge metagenome-assembled genomes encoding full-length rRNA genes using long-read sequencing.</title>
        <authorList>
            <person name="Singleton C.M."/>
            <person name="Petriglieri F."/>
            <person name="Kristensen J.M."/>
            <person name="Kirkegaard R.H."/>
            <person name="Michaelsen T.Y."/>
            <person name="Andersen M.H."/>
            <person name="Karst S.M."/>
            <person name="Dueholm M.S."/>
            <person name="Nielsen P.H."/>
            <person name="Albertsen M."/>
        </authorList>
    </citation>
    <scope>NUCLEOTIDE SEQUENCE [LARGE SCALE GENOMIC DNA]</scope>
    <source>
        <strain evidence="2">Ribe_18-Q3-R11-54_MAXAC.273</strain>
    </source>
</reference>
<accession>A0A9D7XP33</accession>
<proteinExistence type="predicted"/>
<dbReference type="Proteomes" id="UP000808337">
    <property type="component" value="Unassembled WGS sequence"/>
</dbReference>
<keyword evidence="1" id="KW-0812">Transmembrane</keyword>
<keyword evidence="1" id="KW-1133">Transmembrane helix</keyword>
<organism evidence="2 3">
    <name type="scientific">Candidatus Opimibacter skivensis</name>
    <dbReference type="NCBI Taxonomy" id="2982028"/>
    <lineage>
        <taxon>Bacteria</taxon>
        <taxon>Pseudomonadati</taxon>
        <taxon>Bacteroidota</taxon>
        <taxon>Saprospiria</taxon>
        <taxon>Saprospirales</taxon>
        <taxon>Saprospiraceae</taxon>
        <taxon>Candidatus Opimibacter</taxon>
    </lineage>
</organism>
<evidence type="ECO:0000256" key="1">
    <source>
        <dbReference type="SAM" id="Phobius"/>
    </source>
</evidence>
<keyword evidence="1" id="KW-0472">Membrane</keyword>
<dbReference type="AlphaFoldDB" id="A0A9D7XP33"/>
<sequence length="69" mass="7859">MKPSLKTYIIVFFLSGLIFSILNFGFTYLTENITFNLMRSLLDMVLFGALGTLVYYITVVLPKKKPSSK</sequence>
<evidence type="ECO:0000313" key="2">
    <source>
        <dbReference type="EMBL" id="MBK9984069.1"/>
    </source>
</evidence>